<evidence type="ECO:0000259" key="5">
    <source>
        <dbReference type="Pfam" id="PF08245"/>
    </source>
</evidence>
<keyword evidence="2" id="KW-0067">ATP-binding</keyword>
<evidence type="ECO:0000256" key="2">
    <source>
        <dbReference type="HAMAP-Rule" id="MF_00208"/>
    </source>
</evidence>
<dbReference type="PANTHER" id="PTHR23135:SF4">
    <property type="entry name" value="UDP-N-ACETYLMURAMOYL-L-ALANYL-D-GLUTAMATE--2,6-DIAMINOPIMELATE LIGASE MURE HOMOLOG, CHLOROPLASTIC"/>
    <property type="match status" value="1"/>
</dbReference>
<keyword evidence="2 3" id="KW-0573">Peptidoglycan synthesis</keyword>
<gene>
    <name evidence="2" type="primary">murE</name>
    <name evidence="6" type="ORF">CAL65_08185</name>
</gene>
<comment type="cofactor">
    <cofactor evidence="2">
        <name>Mg(2+)</name>
        <dbReference type="ChEBI" id="CHEBI:18420"/>
    </cofactor>
</comment>
<feature type="binding site" evidence="2">
    <location>
        <position position="475"/>
    </location>
    <ligand>
        <name>meso-2,6-diaminopimelate</name>
        <dbReference type="ChEBI" id="CHEBI:57791"/>
    </ligand>
</feature>
<evidence type="ECO:0000256" key="3">
    <source>
        <dbReference type="RuleBase" id="RU004135"/>
    </source>
</evidence>
<accession>A0A3E0X0W9</accession>
<dbReference type="GO" id="GO:0000287">
    <property type="term" value="F:magnesium ion binding"/>
    <property type="evidence" value="ECO:0007669"/>
    <property type="project" value="UniProtKB-UniRule"/>
</dbReference>
<feature type="binding site" evidence="2">
    <location>
        <position position="197"/>
    </location>
    <ligand>
        <name>UDP-N-acetyl-alpha-D-muramoyl-L-alanyl-D-glutamate</name>
        <dbReference type="ChEBI" id="CHEBI:83900"/>
    </ligand>
</feature>
<dbReference type="GO" id="GO:0005737">
    <property type="term" value="C:cytoplasm"/>
    <property type="evidence" value="ECO:0007669"/>
    <property type="project" value="UniProtKB-SubCell"/>
</dbReference>
<keyword evidence="2" id="KW-0963">Cytoplasm</keyword>
<dbReference type="UniPathway" id="UPA00219"/>
<sequence length="509" mass="53809">MSASLVAPRQATLAELLRPWVDVVADDDRNMTGLSVDSAQAQPGDVFCALAGTRRHGLEFVDDALASKVSAVLAARAPAALLTRSAQICAKRNVPLIVLDRLNDELSAIAGRWYGEPSEKLKVIGVTGTDGKTSVSQFLAQALSAVGLRCGVIGTLGYGFVEALQPASHTTPDAVRVQALLAAICAAEGEAAAMEVSSHALDQGRVAGVHFDVAVLTNLSRDHLDYHGTVEAYAEAKARLFRQAGLGAAVLNRDDAFGRALQAQLEPRVSLLGYSLDPADTGADIVCSDLQLDGGGMRLRVRVGEETADLVLPLLGRFNAANVLATLAALQALGVPLSDSVHALQELKPVPGRMECFGGGDSPLVVVDYAHTPAALAAALAAVREHVVGRVWCVFGCGGDRDRGKRPEMGKVAAHQADGIVITDDNPRSEPAAQIVADIRRGLGRAPAHVEHDREQAIRWAVNRAENNDVVLVAGKGHEQEQQVGNKRIPFDDRVAVVKALQERVTCKR</sequence>
<comment type="similarity">
    <text evidence="1 2">Belongs to the MurCDEF family. MurE subfamily.</text>
</comment>
<feature type="short sequence motif" description="Meso-diaminopimelate recognition motif" evidence="2">
    <location>
        <begin position="425"/>
        <end position="428"/>
    </location>
</feature>
<comment type="caution">
    <text evidence="6">The sequence shown here is derived from an EMBL/GenBank/DDBJ whole genome shotgun (WGS) entry which is preliminary data.</text>
</comment>
<protein>
    <recommendedName>
        <fullName evidence="2">UDP-N-acetylmuramoyl-L-alanyl-D-glutamate--2,6-diaminopimelate ligase</fullName>
        <ecNumber evidence="2">6.3.2.13</ecNumber>
    </recommendedName>
    <alternativeName>
        <fullName evidence="2">Meso-A2pm-adding enzyme</fullName>
    </alternativeName>
    <alternativeName>
        <fullName evidence="2">Meso-diaminopimelate-adding enzyme</fullName>
    </alternativeName>
    <alternativeName>
        <fullName evidence="2">UDP-MurNAc-L-Ala-D-Glu:meso-diaminopimelate ligase</fullName>
    </alternativeName>
    <alternativeName>
        <fullName evidence="2">UDP-MurNAc-tripeptide synthetase</fullName>
    </alternativeName>
    <alternativeName>
        <fullName evidence="2">UDP-N-acetylmuramyl-tripeptide synthetase</fullName>
    </alternativeName>
</protein>
<keyword evidence="2 6" id="KW-0436">Ligase</keyword>
<evidence type="ECO:0000256" key="1">
    <source>
        <dbReference type="ARBA" id="ARBA00005898"/>
    </source>
</evidence>
<dbReference type="GO" id="GO:0071555">
    <property type="term" value="P:cell wall organization"/>
    <property type="evidence" value="ECO:0007669"/>
    <property type="project" value="UniProtKB-KW"/>
</dbReference>
<feature type="binding site" evidence="2">
    <location>
        <position position="205"/>
    </location>
    <ligand>
        <name>UDP-N-acetyl-alpha-D-muramoyl-L-alanyl-D-glutamate</name>
        <dbReference type="ChEBI" id="CHEBI:83900"/>
    </ligand>
</feature>
<dbReference type="GO" id="GO:0051301">
    <property type="term" value="P:cell division"/>
    <property type="evidence" value="ECO:0007669"/>
    <property type="project" value="UniProtKB-KW"/>
</dbReference>
<dbReference type="EMBL" id="NFZW01000006">
    <property type="protein sequence ID" value="RFA37895.1"/>
    <property type="molecule type" value="Genomic_DNA"/>
</dbReference>
<evidence type="ECO:0000313" key="7">
    <source>
        <dbReference type="Proteomes" id="UP000256763"/>
    </source>
</evidence>
<feature type="binding site" evidence="2">
    <location>
        <position position="38"/>
    </location>
    <ligand>
        <name>UDP-N-acetyl-alpha-D-muramoyl-L-alanyl-D-glutamate</name>
        <dbReference type="ChEBI" id="CHEBI:83900"/>
    </ligand>
</feature>
<dbReference type="EC" id="6.3.2.13" evidence="2"/>
<organism evidence="6 7">
    <name type="scientific">Alkalilimnicola ehrlichii</name>
    <dbReference type="NCBI Taxonomy" id="351052"/>
    <lineage>
        <taxon>Bacteria</taxon>
        <taxon>Pseudomonadati</taxon>
        <taxon>Pseudomonadota</taxon>
        <taxon>Gammaproteobacteria</taxon>
        <taxon>Chromatiales</taxon>
        <taxon>Ectothiorhodospiraceae</taxon>
        <taxon>Alkalilimnicola</taxon>
    </lineage>
</organism>
<keyword evidence="2 3" id="KW-0132">Cell division</keyword>
<dbReference type="Gene3D" id="3.40.1190.10">
    <property type="entry name" value="Mur-like, catalytic domain"/>
    <property type="match status" value="1"/>
</dbReference>
<dbReference type="OrthoDB" id="9800958at2"/>
<feature type="binding site" evidence="2">
    <location>
        <position position="401"/>
    </location>
    <ligand>
        <name>meso-2,6-diaminopimelate</name>
        <dbReference type="ChEBI" id="CHEBI:57791"/>
    </ligand>
</feature>
<dbReference type="PANTHER" id="PTHR23135">
    <property type="entry name" value="MUR LIGASE FAMILY MEMBER"/>
    <property type="match status" value="1"/>
</dbReference>
<dbReference type="SUPFAM" id="SSF63418">
    <property type="entry name" value="MurE/MurF N-terminal domain"/>
    <property type="match status" value="1"/>
</dbReference>
<dbReference type="NCBIfam" id="NF001126">
    <property type="entry name" value="PRK00139.1-4"/>
    <property type="match status" value="1"/>
</dbReference>
<evidence type="ECO:0000259" key="4">
    <source>
        <dbReference type="Pfam" id="PF02875"/>
    </source>
</evidence>
<dbReference type="AlphaFoldDB" id="A0A3E0X0W9"/>
<keyword evidence="2" id="KW-0460">Magnesium</keyword>
<dbReference type="InterPro" id="IPR036615">
    <property type="entry name" value="Mur_ligase_C_dom_sf"/>
</dbReference>
<feature type="binding site" evidence="2">
    <location>
        <begin position="425"/>
        <end position="428"/>
    </location>
    <ligand>
        <name>meso-2,6-diaminopimelate</name>
        <dbReference type="ChEBI" id="CHEBI:57791"/>
    </ligand>
</feature>
<feature type="domain" description="Mur ligase C-terminal" evidence="4">
    <location>
        <begin position="352"/>
        <end position="477"/>
    </location>
</feature>
<dbReference type="InterPro" id="IPR035911">
    <property type="entry name" value="MurE/MurF_N"/>
</dbReference>
<comment type="caution">
    <text evidence="2">Lacks conserved residue(s) required for the propagation of feature annotation.</text>
</comment>
<keyword evidence="2 3" id="KW-0961">Cell wall biogenesis/degradation</keyword>
<keyword evidence="2 3" id="KW-0131">Cell cycle</keyword>
<dbReference type="InterPro" id="IPR013221">
    <property type="entry name" value="Mur_ligase_cen"/>
</dbReference>
<dbReference type="Pfam" id="PF02875">
    <property type="entry name" value="Mur_ligase_C"/>
    <property type="match status" value="1"/>
</dbReference>
<dbReference type="GO" id="GO:0009252">
    <property type="term" value="P:peptidoglycan biosynthetic process"/>
    <property type="evidence" value="ECO:0007669"/>
    <property type="project" value="UniProtKB-UniRule"/>
</dbReference>
<feature type="binding site" evidence="2">
    <location>
        <position position="203"/>
    </location>
    <ligand>
        <name>UDP-N-acetyl-alpha-D-muramoyl-L-alanyl-D-glutamate</name>
        <dbReference type="ChEBI" id="CHEBI:83900"/>
    </ligand>
</feature>
<keyword evidence="2 3" id="KW-0133">Cell shape</keyword>
<dbReference type="GO" id="GO:0008360">
    <property type="term" value="P:regulation of cell shape"/>
    <property type="evidence" value="ECO:0007669"/>
    <property type="project" value="UniProtKB-KW"/>
</dbReference>
<comment type="catalytic activity">
    <reaction evidence="2">
        <text>UDP-N-acetyl-alpha-D-muramoyl-L-alanyl-D-glutamate + meso-2,6-diaminopimelate + ATP = UDP-N-acetyl-alpha-D-muramoyl-L-alanyl-gamma-D-glutamyl-meso-2,6-diaminopimelate + ADP + phosphate + H(+)</text>
        <dbReference type="Rhea" id="RHEA:23676"/>
        <dbReference type="ChEBI" id="CHEBI:15378"/>
        <dbReference type="ChEBI" id="CHEBI:30616"/>
        <dbReference type="ChEBI" id="CHEBI:43474"/>
        <dbReference type="ChEBI" id="CHEBI:57791"/>
        <dbReference type="ChEBI" id="CHEBI:83900"/>
        <dbReference type="ChEBI" id="CHEBI:83905"/>
        <dbReference type="ChEBI" id="CHEBI:456216"/>
        <dbReference type="EC" id="6.3.2.13"/>
    </reaction>
</comment>
<dbReference type="Proteomes" id="UP000256763">
    <property type="component" value="Unassembled WGS sequence"/>
</dbReference>
<dbReference type="Pfam" id="PF08245">
    <property type="entry name" value="Mur_ligase_M"/>
    <property type="match status" value="1"/>
</dbReference>
<dbReference type="GO" id="GO:0005524">
    <property type="term" value="F:ATP binding"/>
    <property type="evidence" value="ECO:0007669"/>
    <property type="project" value="UniProtKB-UniRule"/>
</dbReference>
<comment type="pathway">
    <text evidence="2 3">Cell wall biogenesis; peptidoglycan biosynthesis.</text>
</comment>
<comment type="function">
    <text evidence="2">Catalyzes the addition of meso-diaminopimelic acid to the nucleotide precursor UDP-N-acetylmuramoyl-L-alanyl-D-glutamate (UMAG) in the biosynthesis of bacterial cell-wall peptidoglycan.</text>
</comment>
<keyword evidence="2" id="KW-0547">Nucleotide-binding</keyword>
<dbReference type="SUPFAM" id="SSF53623">
    <property type="entry name" value="MurD-like peptide ligases, catalytic domain"/>
    <property type="match status" value="1"/>
</dbReference>
<feature type="binding site" evidence="2">
    <location>
        <position position="479"/>
    </location>
    <ligand>
        <name>meso-2,6-diaminopimelate</name>
        <dbReference type="ChEBI" id="CHEBI:57791"/>
    </ligand>
</feature>
<keyword evidence="7" id="KW-1185">Reference proteome</keyword>
<reference evidence="7" key="1">
    <citation type="submission" date="2017-05" db="EMBL/GenBank/DDBJ databases">
        <authorList>
            <person name="Sharma S."/>
            <person name="Sidhu C."/>
            <person name="Pinnaka A.K."/>
        </authorList>
    </citation>
    <scope>NUCLEOTIDE SEQUENCE [LARGE SCALE GENOMIC DNA]</scope>
    <source>
        <strain evidence="7">AK93</strain>
    </source>
</reference>
<dbReference type="Gene3D" id="3.40.1390.10">
    <property type="entry name" value="MurE/MurF, N-terminal domain"/>
    <property type="match status" value="1"/>
</dbReference>
<proteinExistence type="inferred from homology"/>
<feature type="binding site" evidence="2">
    <location>
        <begin position="170"/>
        <end position="171"/>
    </location>
    <ligand>
        <name>UDP-N-acetyl-alpha-D-muramoyl-L-alanyl-D-glutamate</name>
        <dbReference type="ChEBI" id="CHEBI:83900"/>
    </ligand>
</feature>
<dbReference type="HAMAP" id="MF_00208">
    <property type="entry name" value="MurE"/>
    <property type="match status" value="1"/>
</dbReference>
<dbReference type="InterPro" id="IPR004101">
    <property type="entry name" value="Mur_ligase_C"/>
</dbReference>
<dbReference type="Gene3D" id="3.90.190.20">
    <property type="entry name" value="Mur ligase, C-terminal domain"/>
    <property type="match status" value="1"/>
</dbReference>
<feature type="modified residue" description="N6-carboxylysine" evidence="2">
    <location>
        <position position="237"/>
    </location>
</feature>
<dbReference type="InterPro" id="IPR036565">
    <property type="entry name" value="Mur-like_cat_sf"/>
</dbReference>
<feature type="binding site" evidence="2">
    <location>
        <begin position="128"/>
        <end position="134"/>
    </location>
    <ligand>
        <name>ATP</name>
        <dbReference type="ChEBI" id="CHEBI:30616"/>
    </ligand>
</feature>
<feature type="domain" description="Mur ligase central" evidence="5">
    <location>
        <begin position="126"/>
        <end position="329"/>
    </location>
</feature>
<dbReference type="GO" id="GO:0008765">
    <property type="term" value="F:UDP-N-acetylmuramoylalanyl-D-glutamate-2,6-diaminopimelate ligase activity"/>
    <property type="evidence" value="ECO:0007669"/>
    <property type="project" value="UniProtKB-UniRule"/>
</dbReference>
<evidence type="ECO:0000313" key="6">
    <source>
        <dbReference type="EMBL" id="RFA37895.1"/>
    </source>
</evidence>
<dbReference type="NCBIfam" id="NF001124">
    <property type="entry name" value="PRK00139.1-2"/>
    <property type="match status" value="1"/>
</dbReference>
<name>A0A3E0X0W9_9GAMM</name>
<dbReference type="InterPro" id="IPR005761">
    <property type="entry name" value="UDP-N-AcMur-Glu-dNH2Pim_ligase"/>
</dbReference>
<dbReference type="RefSeq" id="WP_116301607.1">
    <property type="nucleotide sequence ID" value="NZ_NFZV01000005.1"/>
</dbReference>
<dbReference type="NCBIfam" id="TIGR01085">
    <property type="entry name" value="murE"/>
    <property type="match status" value="1"/>
</dbReference>
<comment type="PTM">
    <text evidence="2">Carboxylation is probably crucial for Mg(2+) binding and, consequently, for the gamma-phosphate positioning of ATP.</text>
</comment>
<comment type="subcellular location">
    <subcellularLocation>
        <location evidence="2 3">Cytoplasm</location>
    </subcellularLocation>
</comment>
<dbReference type="SUPFAM" id="SSF53244">
    <property type="entry name" value="MurD-like peptide ligases, peptide-binding domain"/>
    <property type="match status" value="1"/>
</dbReference>